<dbReference type="AlphaFoldDB" id="A0A3S3RII4"/>
<feature type="region of interest" description="Disordered" evidence="1">
    <location>
        <begin position="324"/>
        <end position="358"/>
    </location>
</feature>
<dbReference type="EMBL" id="SBIP01000003">
    <property type="protein sequence ID" value="RWX76975.1"/>
    <property type="molecule type" value="Genomic_DNA"/>
</dbReference>
<comment type="caution">
    <text evidence="2">The sequence shown here is derived from an EMBL/GenBank/DDBJ whole genome shotgun (WGS) entry which is preliminary data.</text>
</comment>
<reference evidence="2 3" key="1">
    <citation type="submission" date="2019-01" db="EMBL/GenBank/DDBJ databases">
        <title>The draft genome of Rhizobium sp. 24NR.</title>
        <authorList>
            <person name="Liu L."/>
            <person name="Liang L."/>
            <person name="Shi S."/>
            <person name="Xu L."/>
            <person name="Wang X."/>
            <person name="Li L."/>
            <person name="Zhang X."/>
        </authorList>
    </citation>
    <scope>NUCLEOTIDE SEQUENCE [LARGE SCALE GENOMIC DNA]</scope>
    <source>
        <strain evidence="2 3">24NR</strain>
    </source>
</reference>
<feature type="compositionally biased region" description="Polar residues" evidence="1">
    <location>
        <begin position="336"/>
        <end position="352"/>
    </location>
</feature>
<evidence type="ECO:0000313" key="2">
    <source>
        <dbReference type="EMBL" id="RWX76975.1"/>
    </source>
</evidence>
<evidence type="ECO:0000313" key="3">
    <source>
        <dbReference type="Proteomes" id="UP000287687"/>
    </source>
</evidence>
<organism evidence="2 3">
    <name type="scientific">Neorhizobium lilium</name>
    <dbReference type="NCBI Taxonomy" id="2503024"/>
    <lineage>
        <taxon>Bacteria</taxon>
        <taxon>Pseudomonadati</taxon>
        <taxon>Pseudomonadota</taxon>
        <taxon>Alphaproteobacteria</taxon>
        <taxon>Hyphomicrobiales</taxon>
        <taxon>Rhizobiaceae</taxon>
        <taxon>Rhizobium/Agrobacterium group</taxon>
        <taxon>Neorhizobium</taxon>
    </lineage>
</organism>
<keyword evidence="3" id="KW-1185">Reference proteome</keyword>
<accession>A0A3S3RII4</accession>
<proteinExistence type="predicted"/>
<name>A0A3S3RII4_9HYPH</name>
<dbReference type="InterPro" id="IPR031482">
    <property type="entry name" value="CBP_BcsN"/>
</dbReference>
<dbReference type="OrthoDB" id="7948789at2"/>
<dbReference type="Pfam" id="PF17038">
    <property type="entry name" value="CBP_BcsN"/>
    <property type="match status" value="1"/>
</dbReference>
<protein>
    <submittedName>
        <fullName evidence="2">Cellulose biosynthesis protein BcsN</fullName>
    </submittedName>
</protein>
<gene>
    <name evidence="2" type="primary">bcsN</name>
    <name evidence="2" type="ORF">EPK99_15035</name>
</gene>
<dbReference type="Proteomes" id="UP000287687">
    <property type="component" value="Unassembled WGS sequence"/>
</dbReference>
<evidence type="ECO:0000256" key="1">
    <source>
        <dbReference type="SAM" id="MobiDB-lite"/>
    </source>
</evidence>
<sequence>MTARECECFMADRQIISGRNEKRELRRGFGILAALLPLAISSCAGQPVQMGSTVKTVTVEQALVMPPPAGPGIVNVIERRYDNAIEQEIHLFTSAMTPGQNMLKAQVFGTVAPFRMSSNALTSTPVTEAGIASEMRRALPGIRMARSNFYVQNSYGPFGYAFGRGAGTDLCIYGWQQVRSPTGTMSPFANYGSIQIRLRVCEAGATEQKLLAIMYHFTIVGAVDAGGWNPYGEPSGVSPTLGGNGAPTYPRPASTEPMVPVIPQRQSMMMNSAPLAAPATAVRRRAADTAPVAQPATTMPLAPGVPQVPGPGGSAIPVQAGSPAPLVPSPSVSPATTNVAVPSPSCSTQKGGTNLVCR</sequence>